<dbReference type="GO" id="GO:0006508">
    <property type="term" value="P:proteolysis"/>
    <property type="evidence" value="ECO:0007669"/>
    <property type="project" value="InterPro"/>
</dbReference>
<dbReference type="AlphaFoldDB" id="A0A0E9N2V0"/>
<protein>
    <recommendedName>
        <fullName evidence="1">D-alanyl-D-alanine carboxypeptidase-like core domain-containing protein</fullName>
    </recommendedName>
</protein>
<reference evidence="2 3" key="1">
    <citation type="submission" date="2015-04" db="EMBL/GenBank/DDBJ databases">
        <title>Whole genome shotgun sequence of Flavihumibacter petaseus NBRC 106054.</title>
        <authorList>
            <person name="Miyazawa S."/>
            <person name="Hosoyama A."/>
            <person name="Hashimoto M."/>
            <person name="Noguchi M."/>
            <person name="Tsuchikane K."/>
            <person name="Ohji S."/>
            <person name="Yamazoe A."/>
            <person name="Ichikawa N."/>
            <person name="Kimura A."/>
            <person name="Fujita N."/>
        </authorList>
    </citation>
    <scope>NUCLEOTIDE SEQUENCE [LARGE SCALE GENOMIC DNA]</scope>
    <source>
        <strain evidence="2 3">NBRC 106054</strain>
    </source>
</reference>
<dbReference type="Pfam" id="PF02557">
    <property type="entry name" value="VanY"/>
    <property type="match status" value="1"/>
</dbReference>
<dbReference type="STRING" id="1220578.FPE01S_03_01470"/>
<comment type="caution">
    <text evidence="2">The sequence shown here is derived from an EMBL/GenBank/DDBJ whole genome shotgun (WGS) entry which is preliminary data.</text>
</comment>
<dbReference type="Proteomes" id="UP000033121">
    <property type="component" value="Unassembled WGS sequence"/>
</dbReference>
<dbReference type="GO" id="GO:0008233">
    <property type="term" value="F:peptidase activity"/>
    <property type="evidence" value="ECO:0007669"/>
    <property type="project" value="InterPro"/>
</dbReference>
<keyword evidence="3" id="KW-1185">Reference proteome</keyword>
<dbReference type="EMBL" id="BBWV01000003">
    <property type="protein sequence ID" value="GAO44108.1"/>
    <property type="molecule type" value="Genomic_DNA"/>
</dbReference>
<evidence type="ECO:0000313" key="2">
    <source>
        <dbReference type="EMBL" id="GAO44108.1"/>
    </source>
</evidence>
<dbReference type="SUPFAM" id="SSF55166">
    <property type="entry name" value="Hedgehog/DD-peptidase"/>
    <property type="match status" value="1"/>
</dbReference>
<organism evidence="2 3">
    <name type="scientific">Flavihumibacter petaseus NBRC 106054</name>
    <dbReference type="NCBI Taxonomy" id="1220578"/>
    <lineage>
        <taxon>Bacteria</taxon>
        <taxon>Pseudomonadati</taxon>
        <taxon>Bacteroidota</taxon>
        <taxon>Chitinophagia</taxon>
        <taxon>Chitinophagales</taxon>
        <taxon>Chitinophagaceae</taxon>
        <taxon>Flavihumibacter</taxon>
    </lineage>
</organism>
<gene>
    <name evidence="2" type="ORF">FPE01S_03_01470</name>
</gene>
<feature type="domain" description="D-alanyl-D-alanine carboxypeptidase-like core" evidence="1">
    <location>
        <begin position="5"/>
        <end position="82"/>
    </location>
</feature>
<name>A0A0E9N2V0_9BACT</name>
<evidence type="ECO:0000313" key="3">
    <source>
        <dbReference type="Proteomes" id="UP000033121"/>
    </source>
</evidence>
<dbReference type="InterPro" id="IPR003709">
    <property type="entry name" value="VanY-like_core_dom"/>
</dbReference>
<evidence type="ECO:0000259" key="1">
    <source>
        <dbReference type="Pfam" id="PF02557"/>
    </source>
</evidence>
<proteinExistence type="predicted"/>
<accession>A0A0E9N2V0</accession>
<sequence>MAKCTPDTYNAIYKIAQAVAKNGGKLILSDLFRSRDMQWQSYQDYISGKKEAFSPPPGGSFHEAGRAFDLDLGALKMRLSEFWKIAAQFGVIPIIKEPKSTLDEAWHFDCRGSHQIVYQYYADKHGTNFKPYTAAAASAILSDGILVDAFGENQSEAALQSCLIRLGKNIGNLDGLIGRKTQKALEELGIEFEINAVSNMLIKAENLIQQKFPQEFQMPNG</sequence>
<dbReference type="Gene3D" id="3.30.1380.10">
    <property type="match status" value="1"/>
</dbReference>
<dbReference type="InterPro" id="IPR009045">
    <property type="entry name" value="Zn_M74/Hedgehog-like"/>
</dbReference>